<gene>
    <name evidence="2" type="ORF">A4R43_01640</name>
</gene>
<evidence type="ECO:0000313" key="2">
    <source>
        <dbReference type="EMBL" id="AXB41385.1"/>
    </source>
</evidence>
<proteinExistence type="predicted"/>
<organism evidence="2 3">
    <name type="scientific">Amycolatopsis albispora</name>
    <dbReference type="NCBI Taxonomy" id="1804986"/>
    <lineage>
        <taxon>Bacteria</taxon>
        <taxon>Bacillati</taxon>
        <taxon>Actinomycetota</taxon>
        <taxon>Actinomycetes</taxon>
        <taxon>Pseudonocardiales</taxon>
        <taxon>Pseudonocardiaceae</taxon>
        <taxon>Amycolatopsis</taxon>
    </lineage>
</organism>
<dbReference type="CDD" id="cd04301">
    <property type="entry name" value="NAT_SF"/>
    <property type="match status" value="1"/>
</dbReference>
<keyword evidence="3" id="KW-1185">Reference proteome</keyword>
<evidence type="ECO:0000313" key="3">
    <source>
        <dbReference type="Proteomes" id="UP000250434"/>
    </source>
</evidence>
<dbReference type="InterPro" id="IPR041496">
    <property type="entry name" value="YitH/HolE_GNAT"/>
</dbReference>
<dbReference type="Pfam" id="PF00583">
    <property type="entry name" value="Acetyltransf_1"/>
    <property type="match status" value="1"/>
</dbReference>
<dbReference type="Gene3D" id="3.40.630.90">
    <property type="match status" value="1"/>
</dbReference>
<sequence>MSTTETPRSIPTALPGFTVRVATPAEWARVTEWANREGWNHGFSDAACFLATDPHGFFLGYLGDRPVAAVSLVNHNDGYAVWGHYLVDPGFRAQGYGRATCRVARKHAGDRILASDAMPGQVTNYTRSGLVRAHDTVHYTGLPRPSGDAAAGVVPYEPAWLDAVTDYDRLSFPDGRPAFLAHWLAAEGHRTFLRVTDGVLTGYGVLRPAPLRWRIGPLVADTEQDGEALFAALTTGLGPDEEVSLFVPERQGWFAAARGLTEEFRVVRMYTAAVPEGRAERVYAIGSLELG</sequence>
<dbReference type="KEGG" id="aab:A4R43_01640"/>
<dbReference type="EMBL" id="CP015163">
    <property type="protein sequence ID" value="AXB41385.1"/>
    <property type="molecule type" value="Genomic_DNA"/>
</dbReference>
<dbReference type="InterPro" id="IPR016181">
    <property type="entry name" value="Acyl_CoA_acyltransferase"/>
</dbReference>
<feature type="domain" description="N-acetyltransferase" evidence="1">
    <location>
        <begin position="17"/>
        <end position="148"/>
    </location>
</feature>
<protein>
    <recommendedName>
        <fullName evidence="1">N-acetyltransferase domain-containing protein</fullName>
    </recommendedName>
</protein>
<dbReference type="Gene3D" id="3.40.630.30">
    <property type="match status" value="1"/>
</dbReference>
<dbReference type="Pfam" id="PF18014">
    <property type="entry name" value="Acetyltransf_18"/>
    <property type="match status" value="1"/>
</dbReference>
<dbReference type="AlphaFoldDB" id="A0A344L011"/>
<accession>A0A344L011</accession>
<dbReference type="InterPro" id="IPR000182">
    <property type="entry name" value="GNAT_dom"/>
</dbReference>
<dbReference type="InterPro" id="IPR052729">
    <property type="entry name" value="Acyl/Acetyltrans_Enzymes"/>
</dbReference>
<reference evidence="2 3" key="1">
    <citation type="submission" date="2016-04" db="EMBL/GenBank/DDBJ databases">
        <title>Complete genome sequence and analysis of deep-sea sediment isolate, Amycolatopsis sp. WP1.</title>
        <authorList>
            <person name="Wang H."/>
            <person name="Chen S."/>
            <person name="Wu Q."/>
        </authorList>
    </citation>
    <scope>NUCLEOTIDE SEQUENCE [LARGE SCALE GENOMIC DNA]</scope>
    <source>
        <strain evidence="2 3">WP1</strain>
    </source>
</reference>
<dbReference type="Proteomes" id="UP000250434">
    <property type="component" value="Chromosome"/>
</dbReference>
<dbReference type="PANTHER" id="PTHR47237">
    <property type="entry name" value="SLL0310 PROTEIN"/>
    <property type="match status" value="1"/>
</dbReference>
<evidence type="ECO:0000259" key="1">
    <source>
        <dbReference type="PROSITE" id="PS51186"/>
    </source>
</evidence>
<dbReference type="PANTHER" id="PTHR47237:SF1">
    <property type="entry name" value="SLL0310 PROTEIN"/>
    <property type="match status" value="1"/>
</dbReference>
<dbReference type="OrthoDB" id="20916at2"/>
<dbReference type="SUPFAM" id="SSF55729">
    <property type="entry name" value="Acyl-CoA N-acyltransferases (Nat)"/>
    <property type="match status" value="1"/>
</dbReference>
<name>A0A344L011_9PSEU</name>
<dbReference type="PROSITE" id="PS51186">
    <property type="entry name" value="GNAT"/>
    <property type="match status" value="1"/>
</dbReference>
<dbReference type="GO" id="GO:0016747">
    <property type="term" value="F:acyltransferase activity, transferring groups other than amino-acyl groups"/>
    <property type="evidence" value="ECO:0007669"/>
    <property type="project" value="InterPro"/>
</dbReference>